<keyword evidence="9" id="KW-0804">Transcription</keyword>
<comment type="subcellular location">
    <subcellularLocation>
        <location evidence="1">Nucleus speckle</location>
    </subcellularLocation>
</comment>
<sequence>MSWTQWPVGQPPPSVAAAPPLINPAPAVVPPALPYAATDQWSQMQQQNWQQWAQWQQQYQQWHQQYGAEYQKSMSALAAQQPVVHNLGVPPPLPIEPQPPLPLEELPKPAPPLPAVSGAPPQPVPLQPPVSQYTTHPPPSNNFSAPPPNFATNQQNWRPSDNPSLDQKRPLVSGDESAAKRQMVNRQVWKGPTNALAQTTQNWQNSSNLEELSEAEKKFDKQFAEWEAQFNKWKDQNSGHPDKQQYKEYEKKWEQWRQQLLDRREAMRKKRLGLTAANKATPNQNFSIPPPPQGQTAANIPTLPITSQSVLAQKPPPTLPVQPKEPLLPTPDAFSKPPPNMNDEPLQFKKPEGDEEHQAETLGFLNTSKSDGIPGLDLVKDDEPEEENTDKITQKGPDLEAISKGINNILGDQKLMSMLSMVSQTQNVSQNSNINTMSKISDHLPGADQSNLSMEQSPNERFVHSEVVQNFDDQTRSSFTMQPNDAEFYRGMPPGNQLNKGGFQMNLDVEPPYNRGPIPNDRFENRQWSGPGEDDFRRPPPNRFARGFDNNLVPDQSRGPMMNKNSGNFDGHPTGMHMDDFNSRNSDRRNNFGLSGQECDMNRESFANARMERDISGTGNMSRGLLNREPSSMSGMSRDPSYPGSLNRGYGQEGVNRGGFGQKGMIRDSFGPGGFNQDSLGPGGIIRNNLESAAMNRDSFGTSGMNRGAPGSGGLMRDSLGSGMMMESGVPGLINRDSFGPSSMNRNELAPTGPGNMMGERFGSGNRDNFGPSGVAHNMNRLAGLGGPSKERLELVERGNMNRDKFESHISSQGGRSHFERPNMAMDRDDFASRPPDGKFGNRVGPNPNVRKNSRSDNFDYSDDAPHFSTSFDDNNFRHGRGLGDDRRGDRVDPLENFNHRRNERMSIDSRKDRFAQDTTPFNRSDVRNDEYEPRGFGLAFHEDEDRGNFEDRNELYPNRKGDRFLSRSFGNDREPNFRDNYRGNFRDEEENYPPPPPIYGQQASSDKGPVQNRNSIVNSLLDAPEPPHLQRGAFDEDFMMEEQYSRDAHGNDFPDHIAPVEPPIDDLWKPMTVIDYDHKSLNEPEMDILVEPFRMFDYRHKPLDRIPFSERPNWLSDTVRMIPEFDPPLIRAPTKERRVIIRSEERYEPLRIDERYDPVRMDDRYNPSRSDNRYDVSRMDDRYDPYRYERRSYSRFSPPPPRREYEDSNWSSARRNRSRSPTRFEKPPPDGDRGERNRSRDRGRDWETEGRNKRGESRDLEERKLSSKDWSDKDVRRERDDYRDRGDREEFRERDQYKDRDSRDDNKDRGDRDGFKNRGSRDDYKSRSDRGEYIGRDDGDEYRNRMERDDYRDRGRDWKPTSNKEGNLKNKEWEERERQWEVDSVDMDDREGSRERDIRYKNDRNVDGDTVNNDFNRRSGGEIFPLSRSMESKKSSNITMIEDLINPPGRSNRPPRIVIILRGPPGSGKTYLAKLIKDKEVENGGSAPRILSLDDYFMVEQEKEIIEDGRRVKTKDMVYEFEAEMEEAYRASLMRSFKKTVTDGYFSFIIVDNVNDKVKHFGEMWSFAKQNGFQVYISQLDLDVQNCTKRNVHNRSEDDIRKCVEGWEDTPSHHPVLDVTYLTQGEPISEVEMEEINSPGSDAVDDGLERDLMASINPSAPPELWKNTFNATTSGSLPNPQSQGRRGYDGPIWRNANNRRR</sequence>
<feature type="compositionally biased region" description="Basic and acidic residues" evidence="15">
    <location>
        <begin position="577"/>
        <end position="590"/>
    </location>
</feature>
<evidence type="ECO:0000313" key="17">
    <source>
        <dbReference type="EMBL" id="KAK9875658.1"/>
    </source>
</evidence>
<feature type="compositionally biased region" description="Polar residues" evidence="15">
    <location>
        <begin position="294"/>
        <end position="311"/>
    </location>
</feature>
<dbReference type="PANTHER" id="PTHR13413:SF0">
    <property type="entry name" value="YLP MOTIF-CONTAINING PROTEIN 1"/>
    <property type="match status" value="1"/>
</dbReference>
<dbReference type="FunFam" id="3.40.50.300:FF:000399">
    <property type="entry name" value="YLP motif containing 1"/>
    <property type="match status" value="1"/>
</dbReference>
<feature type="compositionally biased region" description="Pro residues" evidence="15">
    <location>
        <begin position="89"/>
        <end position="128"/>
    </location>
</feature>
<feature type="compositionally biased region" description="Basic and acidic residues" evidence="15">
    <location>
        <begin position="882"/>
        <end position="896"/>
    </location>
</feature>
<feature type="region of interest" description="Disordered" evidence="15">
    <location>
        <begin position="274"/>
        <end position="391"/>
    </location>
</feature>
<evidence type="ECO:0000256" key="3">
    <source>
        <dbReference type="ARBA" id="ARBA00022491"/>
    </source>
</evidence>
<evidence type="ECO:0000256" key="4">
    <source>
        <dbReference type="ARBA" id="ARBA00022499"/>
    </source>
</evidence>
<evidence type="ECO:0000256" key="8">
    <source>
        <dbReference type="ARBA" id="ARBA00023015"/>
    </source>
</evidence>
<feature type="compositionally biased region" description="Basic and acidic residues" evidence="15">
    <location>
        <begin position="346"/>
        <end position="359"/>
    </location>
</feature>
<evidence type="ECO:0000259" key="16">
    <source>
        <dbReference type="Pfam" id="PF26583"/>
    </source>
</evidence>
<evidence type="ECO:0000256" key="5">
    <source>
        <dbReference type="ARBA" id="ARBA00022741"/>
    </source>
</evidence>
<dbReference type="Gene3D" id="3.40.50.300">
    <property type="entry name" value="P-loop containing nucleotide triphosphate hydrolases"/>
    <property type="match status" value="1"/>
</dbReference>
<dbReference type="GO" id="GO:0016607">
    <property type="term" value="C:nuclear speck"/>
    <property type="evidence" value="ECO:0007669"/>
    <property type="project" value="UniProtKB-SubCell"/>
</dbReference>
<feature type="region of interest" description="Disordered" evidence="15">
    <location>
        <begin position="515"/>
        <end position="598"/>
    </location>
</feature>
<evidence type="ECO:0000256" key="14">
    <source>
        <dbReference type="ARBA" id="ARBA00083294"/>
    </source>
</evidence>
<evidence type="ECO:0000313" key="18">
    <source>
        <dbReference type="Proteomes" id="UP001431783"/>
    </source>
</evidence>
<evidence type="ECO:0000256" key="12">
    <source>
        <dbReference type="ARBA" id="ARBA00065932"/>
    </source>
</evidence>
<keyword evidence="18" id="KW-1185">Reference proteome</keyword>
<keyword evidence="2" id="KW-0488">Methylation</keyword>
<reference evidence="17 18" key="1">
    <citation type="submission" date="2023-03" db="EMBL/GenBank/DDBJ databases">
        <title>Genome insight into feeding habits of ladybird beetles.</title>
        <authorList>
            <person name="Li H.-S."/>
            <person name="Huang Y.-H."/>
            <person name="Pang H."/>
        </authorList>
    </citation>
    <scope>NUCLEOTIDE SEQUENCE [LARGE SCALE GENOMIC DNA]</scope>
    <source>
        <strain evidence="17">SYSU_2023b</strain>
        <tissue evidence="17">Whole body</tissue>
    </source>
</reference>
<feature type="region of interest" description="Disordered" evidence="15">
    <location>
        <begin position="967"/>
        <end position="1010"/>
    </location>
</feature>
<dbReference type="Proteomes" id="UP001431783">
    <property type="component" value="Unassembled WGS sequence"/>
</dbReference>
<feature type="region of interest" description="Disordered" evidence="15">
    <location>
        <begin position="612"/>
        <end position="668"/>
    </location>
</feature>
<evidence type="ECO:0000256" key="2">
    <source>
        <dbReference type="ARBA" id="ARBA00022481"/>
    </source>
</evidence>
<dbReference type="SUPFAM" id="SSF52540">
    <property type="entry name" value="P-loop containing nucleoside triphosphate hydrolases"/>
    <property type="match status" value="1"/>
</dbReference>
<keyword evidence="5" id="KW-0547">Nucleotide-binding</keyword>
<evidence type="ECO:0000256" key="1">
    <source>
        <dbReference type="ARBA" id="ARBA00004324"/>
    </source>
</evidence>
<evidence type="ECO:0000256" key="13">
    <source>
        <dbReference type="ARBA" id="ARBA00068971"/>
    </source>
</evidence>
<comment type="subunit">
    <text evidence="12">Interacts with PPP1CA and NCOA5. Forms a complex with ILF2, ILF3, KHDRBS1, RBMX, NCOA5 and PPP1CA.</text>
</comment>
<dbReference type="InterPro" id="IPR013641">
    <property type="entry name" value="KTI12/PSTK"/>
</dbReference>
<feature type="compositionally biased region" description="Polar residues" evidence="15">
    <location>
        <begin position="278"/>
        <end position="287"/>
    </location>
</feature>
<feature type="compositionally biased region" description="Polar residues" evidence="15">
    <location>
        <begin position="1668"/>
        <end position="1685"/>
    </location>
</feature>
<keyword evidence="10" id="KW-0539">Nucleus</keyword>
<comment type="caution">
    <text evidence="17">The sequence shown here is derived from an EMBL/GenBank/DDBJ whole genome shotgun (WGS) entry which is preliminary data.</text>
</comment>
<evidence type="ECO:0000256" key="6">
    <source>
        <dbReference type="ARBA" id="ARBA00022840"/>
    </source>
</evidence>
<dbReference type="InterPro" id="IPR026314">
    <property type="entry name" value="YLP_motif_con_p1"/>
</dbReference>
<proteinExistence type="predicted"/>
<feature type="region of interest" description="Disordered" evidence="15">
    <location>
        <begin position="85"/>
        <end position="184"/>
    </location>
</feature>
<feature type="compositionally biased region" description="Polar residues" evidence="15">
    <location>
        <begin position="152"/>
        <end position="165"/>
    </location>
</feature>
<feature type="region of interest" description="Disordered" evidence="15">
    <location>
        <begin position="1655"/>
        <end position="1702"/>
    </location>
</feature>
<dbReference type="InterPro" id="IPR027417">
    <property type="entry name" value="P-loop_NTPase"/>
</dbReference>
<evidence type="ECO:0000256" key="9">
    <source>
        <dbReference type="ARBA" id="ARBA00023163"/>
    </source>
</evidence>
<feature type="region of interest" description="Disordered" evidence="15">
    <location>
        <begin position="1191"/>
        <end position="1378"/>
    </location>
</feature>
<comment type="function">
    <text evidence="11">Plays a role in the reduction of telomerase activity during differentiation of embryonic stem cells by binding to the core promoter of TERT and controlling its down-regulation.</text>
</comment>
<keyword evidence="6" id="KW-0067">ATP-binding</keyword>
<organism evidence="17 18">
    <name type="scientific">Henosepilachna vigintioctopunctata</name>
    <dbReference type="NCBI Taxonomy" id="420089"/>
    <lineage>
        <taxon>Eukaryota</taxon>
        <taxon>Metazoa</taxon>
        <taxon>Ecdysozoa</taxon>
        <taxon>Arthropoda</taxon>
        <taxon>Hexapoda</taxon>
        <taxon>Insecta</taxon>
        <taxon>Pterygota</taxon>
        <taxon>Neoptera</taxon>
        <taxon>Endopterygota</taxon>
        <taxon>Coleoptera</taxon>
        <taxon>Polyphaga</taxon>
        <taxon>Cucujiformia</taxon>
        <taxon>Coccinelloidea</taxon>
        <taxon>Coccinellidae</taxon>
        <taxon>Epilachninae</taxon>
        <taxon>Epilachnini</taxon>
        <taxon>Henosepilachna</taxon>
    </lineage>
</organism>
<keyword evidence="3" id="KW-0678">Repressor</keyword>
<evidence type="ECO:0000256" key="7">
    <source>
        <dbReference type="ARBA" id="ARBA00022843"/>
    </source>
</evidence>
<feature type="compositionally biased region" description="Pro residues" evidence="15">
    <location>
        <begin position="136"/>
        <end position="149"/>
    </location>
</feature>
<dbReference type="EMBL" id="JARQZJ010000034">
    <property type="protein sequence ID" value="KAK9875658.1"/>
    <property type="molecule type" value="Genomic_DNA"/>
</dbReference>
<keyword evidence="8" id="KW-0805">Transcription regulation</keyword>
<dbReference type="GO" id="GO:0005524">
    <property type="term" value="F:ATP binding"/>
    <property type="evidence" value="ECO:0007669"/>
    <property type="project" value="UniProtKB-KW"/>
</dbReference>
<protein>
    <recommendedName>
        <fullName evidence="13">YLP motif-containing protein 1</fullName>
    </recommendedName>
    <alternativeName>
        <fullName evidence="14">Nuclear protein ZAP3</fullName>
    </alternativeName>
</protein>
<feature type="compositionally biased region" description="Basic and acidic residues" evidence="15">
    <location>
        <begin position="817"/>
        <end position="832"/>
    </location>
</feature>
<feature type="domain" description="YLPM1-like spectrin repeat" evidence="16">
    <location>
        <begin position="182"/>
        <end position="280"/>
    </location>
</feature>
<name>A0AAW1U4R9_9CUCU</name>
<dbReference type="Pfam" id="PF26583">
    <property type="entry name" value="Spectrin_YLPM1"/>
    <property type="match status" value="1"/>
</dbReference>
<evidence type="ECO:0000256" key="15">
    <source>
        <dbReference type="SAM" id="MobiDB-lite"/>
    </source>
</evidence>
<keyword evidence="7" id="KW-0832">Ubl conjugation</keyword>
<evidence type="ECO:0000256" key="11">
    <source>
        <dbReference type="ARBA" id="ARBA00058677"/>
    </source>
</evidence>
<evidence type="ECO:0000256" key="10">
    <source>
        <dbReference type="ARBA" id="ARBA00023242"/>
    </source>
</evidence>
<feature type="compositionally biased region" description="Basic and acidic residues" evidence="15">
    <location>
        <begin position="1223"/>
        <end position="1360"/>
    </location>
</feature>
<feature type="compositionally biased region" description="Basic and acidic residues" evidence="15">
    <location>
        <begin position="1367"/>
        <end position="1378"/>
    </location>
</feature>
<feature type="region of interest" description="Disordered" evidence="15">
    <location>
        <begin position="1"/>
        <end position="20"/>
    </location>
</feature>
<accession>A0AAW1U4R9</accession>
<dbReference type="Pfam" id="PF08433">
    <property type="entry name" value="KTI12"/>
    <property type="match status" value="1"/>
</dbReference>
<dbReference type="PANTHER" id="PTHR13413">
    <property type="entry name" value="YLP MOTIF CONTAINING PROTEIN NUCLEAR PROTEIN ZAP"/>
    <property type="match status" value="1"/>
</dbReference>
<feature type="compositionally biased region" description="Basic and acidic residues" evidence="15">
    <location>
        <begin position="967"/>
        <end position="987"/>
    </location>
</feature>
<keyword evidence="4" id="KW-1017">Isopeptide bond</keyword>
<feature type="region of interest" description="Disordered" evidence="15">
    <location>
        <begin position="806"/>
        <end position="896"/>
    </location>
</feature>
<dbReference type="InterPro" id="IPR058903">
    <property type="entry name" value="Spectrin_YLPM1-like"/>
</dbReference>
<gene>
    <name evidence="17" type="ORF">WA026_009455</name>
</gene>
<dbReference type="GO" id="GO:0032204">
    <property type="term" value="P:regulation of telomere maintenance"/>
    <property type="evidence" value="ECO:0007669"/>
    <property type="project" value="TreeGrafter"/>
</dbReference>